<dbReference type="AlphaFoldDB" id="A0A8T0C976"/>
<name>A0A8T0C976_9GAMM</name>
<organism evidence="2 3">
    <name type="scientific">Pseudoalteromonas rubra</name>
    <dbReference type="NCBI Taxonomy" id="43658"/>
    <lineage>
        <taxon>Bacteria</taxon>
        <taxon>Pseudomonadati</taxon>
        <taxon>Pseudomonadota</taxon>
        <taxon>Gammaproteobacteria</taxon>
        <taxon>Alteromonadales</taxon>
        <taxon>Pseudoalteromonadaceae</taxon>
        <taxon>Pseudoalteromonas</taxon>
    </lineage>
</organism>
<accession>A0A8T0C976</accession>
<sequence length="59" mass="6578">MGFAVEESTTFERQKPDITLNTNKQYQMFFSPLSKLNSPGDNETQVGSLSSELEGSFTL</sequence>
<evidence type="ECO:0000313" key="3">
    <source>
        <dbReference type="Proteomes" id="UP000016480"/>
    </source>
</evidence>
<dbReference type="EMBL" id="AHCD03000034">
    <property type="protein sequence ID" value="KAF7787160.1"/>
    <property type="molecule type" value="Genomic_DNA"/>
</dbReference>
<proteinExistence type="predicted"/>
<feature type="region of interest" description="Disordered" evidence="1">
    <location>
        <begin position="33"/>
        <end position="59"/>
    </location>
</feature>
<evidence type="ECO:0000256" key="1">
    <source>
        <dbReference type="SAM" id="MobiDB-lite"/>
    </source>
</evidence>
<comment type="caution">
    <text evidence="2">The sequence shown here is derived from an EMBL/GenBank/DDBJ whole genome shotgun (WGS) entry which is preliminary data.</text>
</comment>
<protein>
    <submittedName>
        <fullName evidence="2">Uncharacterized protein</fullName>
    </submittedName>
</protein>
<reference evidence="2 3" key="1">
    <citation type="journal article" date="2012" name="J. Bacteriol.">
        <title>Genome sequence of the cycloprodigiosin-producing bacterial strain Pseudoalteromonas rubra ATCC 29570(T).</title>
        <authorList>
            <person name="Xie B.B."/>
            <person name="Shu Y.L."/>
            <person name="Qin Q.L."/>
            <person name="Rong J.C."/>
            <person name="Zhang X.Y."/>
            <person name="Chen X.L."/>
            <person name="Zhou B.C."/>
            <person name="Zhang Y.Z."/>
        </authorList>
    </citation>
    <scope>NUCLEOTIDE SEQUENCE [LARGE SCALE GENOMIC DNA]</scope>
    <source>
        <strain evidence="2 3">DSM 6842</strain>
    </source>
</reference>
<dbReference type="Proteomes" id="UP000016480">
    <property type="component" value="Unassembled WGS sequence"/>
</dbReference>
<evidence type="ECO:0000313" key="2">
    <source>
        <dbReference type="EMBL" id="KAF7787160.1"/>
    </source>
</evidence>
<gene>
    <name evidence="2" type="ORF">PRUB_a4031</name>
</gene>